<sequence>MTESNVLFKEHESMSEPIYKHQHFRGPLKPNSDVTKQYKCVTSTHFKLSVTHPDLGLLRRHLSLSLRTLVYVRHPTISSPPRWTSSAQIQPAPPPSLSAYQTSVFNPETSDHATKARTGESPLER</sequence>
<feature type="region of interest" description="Disordered" evidence="1">
    <location>
        <begin position="77"/>
        <end position="125"/>
    </location>
</feature>
<organism evidence="2">
    <name type="scientific">Cacopsylla melanoneura</name>
    <dbReference type="NCBI Taxonomy" id="428564"/>
    <lineage>
        <taxon>Eukaryota</taxon>
        <taxon>Metazoa</taxon>
        <taxon>Ecdysozoa</taxon>
        <taxon>Arthropoda</taxon>
        <taxon>Hexapoda</taxon>
        <taxon>Insecta</taxon>
        <taxon>Pterygota</taxon>
        <taxon>Neoptera</taxon>
        <taxon>Paraneoptera</taxon>
        <taxon>Hemiptera</taxon>
        <taxon>Sternorrhyncha</taxon>
        <taxon>Psylloidea</taxon>
        <taxon>Psyllidae</taxon>
        <taxon>Psyllinae</taxon>
        <taxon>Cacopsylla</taxon>
    </lineage>
</organism>
<name>A0A8D8ZE28_9HEMI</name>
<accession>A0A8D8ZE28</accession>
<dbReference type="EMBL" id="HBUF01465929">
    <property type="protein sequence ID" value="CAG6744397.1"/>
    <property type="molecule type" value="Transcribed_RNA"/>
</dbReference>
<feature type="compositionally biased region" description="Basic and acidic residues" evidence="1">
    <location>
        <begin position="109"/>
        <end position="125"/>
    </location>
</feature>
<reference evidence="2" key="1">
    <citation type="submission" date="2021-05" db="EMBL/GenBank/DDBJ databases">
        <authorList>
            <person name="Alioto T."/>
            <person name="Alioto T."/>
            <person name="Gomez Garrido J."/>
        </authorList>
    </citation>
    <scope>NUCLEOTIDE SEQUENCE</scope>
</reference>
<dbReference type="AlphaFoldDB" id="A0A8D8ZE28"/>
<evidence type="ECO:0000313" key="2">
    <source>
        <dbReference type="EMBL" id="CAG6744397.1"/>
    </source>
</evidence>
<protein>
    <submittedName>
        <fullName evidence="2">Uncharacterized protein</fullName>
    </submittedName>
</protein>
<evidence type="ECO:0000256" key="1">
    <source>
        <dbReference type="SAM" id="MobiDB-lite"/>
    </source>
</evidence>
<proteinExistence type="predicted"/>